<sequence>MTPGDPSQSGSSLRAWTPLCMSRTSLSARQCLWLVKWIGDHIFSFFPHLFLLPALAYITSSTQQQAPPNGLPMNSSLGLTSPDSPWFVECMAFICETCL</sequence>
<accession>A0ABN8YE21</accession>
<gene>
    <name evidence="1" type="ORF">MRATA1EN1_LOCUS8780</name>
</gene>
<evidence type="ECO:0000313" key="1">
    <source>
        <dbReference type="EMBL" id="CAI9159818.1"/>
    </source>
</evidence>
<organism evidence="1 2">
    <name type="scientific">Rangifer tarandus platyrhynchus</name>
    <name type="common">Svalbard reindeer</name>
    <dbReference type="NCBI Taxonomy" id="3082113"/>
    <lineage>
        <taxon>Eukaryota</taxon>
        <taxon>Metazoa</taxon>
        <taxon>Chordata</taxon>
        <taxon>Craniata</taxon>
        <taxon>Vertebrata</taxon>
        <taxon>Euteleostomi</taxon>
        <taxon>Mammalia</taxon>
        <taxon>Eutheria</taxon>
        <taxon>Laurasiatheria</taxon>
        <taxon>Artiodactyla</taxon>
        <taxon>Ruminantia</taxon>
        <taxon>Pecora</taxon>
        <taxon>Cervidae</taxon>
        <taxon>Odocoileinae</taxon>
        <taxon>Rangifer</taxon>
    </lineage>
</organism>
<evidence type="ECO:0000313" key="2">
    <source>
        <dbReference type="Proteomes" id="UP001176941"/>
    </source>
</evidence>
<name>A0ABN8YE21_RANTA</name>
<dbReference type="EMBL" id="OX459955">
    <property type="protein sequence ID" value="CAI9159818.1"/>
    <property type="molecule type" value="Genomic_DNA"/>
</dbReference>
<keyword evidence="2" id="KW-1185">Reference proteome</keyword>
<proteinExistence type="predicted"/>
<reference evidence="1" key="1">
    <citation type="submission" date="2023-04" db="EMBL/GenBank/DDBJ databases">
        <authorList>
            <consortium name="ELIXIR-Norway"/>
        </authorList>
    </citation>
    <scope>NUCLEOTIDE SEQUENCE [LARGE SCALE GENOMIC DNA]</scope>
</reference>
<protein>
    <submittedName>
        <fullName evidence="1">Uncharacterized protein</fullName>
    </submittedName>
</protein>
<dbReference type="Proteomes" id="UP001176941">
    <property type="component" value="Chromosome 19"/>
</dbReference>